<dbReference type="STRING" id="47428.A0A284S5G9"/>
<dbReference type="AlphaFoldDB" id="A0A284S5G9"/>
<protein>
    <submittedName>
        <fullName evidence="1">Uncharacterized protein</fullName>
    </submittedName>
</protein>
<dbReference type="Proteomes" id="UP000219338">
    <property type="component" value="Unassembled WGS sequence"/>
</dbReference>
<evidence type="ECO:0000313" key="2">
    <source>
        <dbReference type="Proteomes" id="UP000219338"/>
    </source>
</evidence>
<accession>A0A284S5G9</accession>
<dbReference type="OrthoDB" id="2789670at2759"/>
<keyword evidence="2" id="KW-1185">Reference proteome</keyword>
<name>A0A284S5G9_ARMOS</name>
<gene>
    <name evidence="1" type="ORF">ARMOST_19771</name>
</gene>
<dbReference type="EMBL" id="FUEG01000033">
    <property type="protein sequence ID" value="SJL16251.1"/>
    <property type="molecule type" value="Genomic_DNA"/>
</dbReference>
<proteinExistence type="predicted"/>
<sequence>MAPDPAQVSVVKQQHSQHSCHLKFRYICVWMPWAKCSAQLSTLDAYMALFKAMQGPSIPNYFLPRKRSDGMDFFPPPIKWAQWWLFQQEFNLIAVERYHQCKLLRWLLEDPNKFFKHIQHLVGCTILSIAYGLEVLVENDPYIWLQRCISARWLKFVKIHSKERLADKRGPIFFRLVPWCKCKAKKWQQYSNMMKEMPFKAAKLRIAEGTANPSYTSYSLEKLDQARDTASEEA</sequence>
<organism evidence="1 2">
    <name type="scientific">Armillaria ostoyae</name>
    <name type="common">Armillaria root rot fungus</name>
    <dbReference type="NCBI Taxonomy" id="47428"/>
    <lineage>
        <taxon>Eukaryota</taxon>
        <taxon>Fungi</taxon>
        <taxon>Dikarya</taxon>
        <taxon>Basidiomycota</taxon>
        <taxon>Agaricomycotina</taxon>
        <taxon>Agaricomycetes</taxon>
        <taxon>Agaricomycetidae</taxon>
        <taxon>Agaricales</taxon>
        <taxon>Marasmiineae</taxon>
        <taxon>Physalacriaceae</taxon>
        <taxon>Armillaria</taxon>
    </lineage>
</organism>
<reference evidence="2" key="1">
    <citation type="journal article" date="2017" name="Nat. Ecol. Evol.">
        <title>Genome expansion and lineage-specific genetic innovations in the forest pathogenic fungi Armillaria.</title>
        <authorList>
            <person name="Sipos G."/>
            <person name="Prasanna A.N."/>
            <person name="Walter M.C."/>
            <person name="O'Connor E."/>
            <person name="Balint B."/>
            <person name="Krizsan K."/>
            <person name="Kiss B."/>
            <person name="Hess J."/>
            <person name="Varga T."/>
            <person name="Slot J."/>
            <person name="Riley R."/>
            <person name="Boka B."/>
            <person name="Rigling D."/>
            <person name="Barry K."/>
            <person name="Lee J."/>
            <person name="Mihaltcheva S."/>
            <person name="LaButti K."/>
            <person name="Lipzen A."/>
            <person name="Waldron R."/>
            <person name="Moloney N.M."/>
            <person name="Sperisen C."/>
            <person name="Kredics L."/>
            <person name="Vagvoelgyi C."/>
            <person name="Patrignani A."/>
            <person name="Fitzpatrick D."/>
            <person name="Nagy I."/>
            <person name="Doyle S."/>
            <person name="Anderson J.B."/>
            <person name="Grigoriev I.V."/>
            <person name="Gueldener U."/>
            <person name="Muensterkoetter M."/>
            <person name="Nagy L.G."/>
        </authorList>
    </citation>
    <scope>NUCLEOTIDE SEQUENCE [LARGE SCALE GENOMIC DNA]</scope>
    <source>
        <strain evidence="2">C18/9</strain>
    </source>
</reference>
<evidence type="ECO:0000313" key="1">
    <source>
        <dbReference type="EMBL" id="SJL16251.1"/>
    </source>
</evidence>